<dbReference type="Gene3D" id="3.40.50.10630">
    <property type="entry name" value="Uracil-DNA glycosylase-like"/>
    <property type="match status" value="1"/>
</dbReference>
<dbReference type="Pfam" id="PF17884">
    <property type="entry name" value="DUF5591"/>
    <property type="match status" value="1"/>
</dbReference>
<protein>
    <submittedName>
        <fullName evidence="3">PUA domain-containing protein</fullName>
    </submittedName>
</protein>
<keyword evidence="1" id="KW-0819">tRNA processing</keyword>
<dbReference type="InterPro" id="IPR040777">
    <property type="entry name" value="DUF5591"/>
</dbReference>
<sequence>MRYARSIALGDRASPKAKTPALLVTPEELETLSPDVALAPFTVEHDSSTLPATMALTGRANISVPFDDLAPRWEAQMQHVLPPSLEEADTGILKAGRGADGGGVNGGLIAVSWQSLRHDATLMEEGFHPEFIVLVDALQIAGHAGRLGRALALLRTRFPQSLIWCPGISGPDNLALLTWFGVDLHDLSRAQQASVRGVFLTSEGPRSPLEEVGESAEMPDQLAEWASEIATVKVAIANGSLRELVEKRALNAPRLVEHLRHHDKLMRATLSPEAAEKEGLDEDAIAVSKAVGGAPLTRHSSRFRKWRCHSTVSGHDPLVADWVNRIESEYLPPDEQSKVVVLLPCSARKPYSFSQSHRRFRRKIRHRGIHEMMVTAPLGLVPRELEELWPAAHYDIPVTGEWDSAEMATIRRLVKSVVARTGYQVVIDHSGLGFTEDELGVEVVDTRQGEGAGSFDSLNRLEAATKEAAATHLEGVHIGEKQHLHYRFKSISRWLHGSDSWLEGSRVVGRPPRWKLEVAGQQYAIWNPPLGRFSFAKASIPHLAKCDTLSAVHLIEGPEWKGDIFSPMVERTEGPIRAGDELLVYRDGKLLGSARSVAPGWEYRGSPGRVAKAQQRL</sequence>
<evidence type="ECO:0000259" key="2">
    <source>
        <dbReference type="Pfam" id="PF17884"/>
    </source>
</evidence>
<evidence type="ECO:0000313" key="3">
    <source>
        <dbReference type="EMBL" id="AIF21291.1"/>
    </source>
</evidence>
<dbReference type="SUPFAM" id="SSF51713">
    <property type="entry name" value="tRNA-guanine transglycosylase"/>
    <property type="match status" value="1"/>
</dbReference>
<dbReference type="GO" id="GO:0006400">
    <property type="term" value="P:tRNA modification"/>
    <property type="evidence" value="ECO:0007669"/>
    <property type="project" value="InterPro"/>
</dbReference>
<dbReference type="SUPFAM" id="SSF52141">
    <property type="entry name" value="Uracil-DNA glycosylase-like"/>
    <property type="match status" value="1"/>
</dbReference>
<name>A0A075HY22_9EURY</name>
<accession>A0A075HY22</accession>
<reference evidence="3" key="1">
    <citation type="journal article" date="2014" name="Genome Biol. Evol.">
        <title>Pangenome evidence for extensive interdomain horizontal transfer affecting lineage core and shell genes in uncultured planktonic thaumarchaeota and euryarchaeota.</title>
        <authorList>
            <person name="Deschamps P."/>
            <person name="Zivanovic Y."/>
            <person name="Moreira D."/>
            <person name="Rodriguez-Valera F."/>
            <person name="Lopez-Garcia P."/>
        </authorList>
    </citation>
    <scope>NUCLEOTIDE SEQUENCE</scope>
</reference>
<dbReference type="InterPro" id="IPR036895">
    <property type="entry name" value="Uracil-DNA_glycosylase-like_sf"/>
</dbReference>
<evidence type="ECO:0000256" key="1">
    <source>
        <dbReference type="ARBA" id="ARBA00022694"/>
    </source>
</evidence>
<dbReference type="EMBL" id="KF901187">
    <property type="protein sequence ID" value="AIF21291.1"/>
    <property type="molecule type" value="Genomic_DNA"/>
</dbReference>
<proteinExistence type="predicted"/>
<dbReference type="AlphaFoldDB" id="A0A075HY22"/>
<dbReference type="InterPro" id="IPR036511">
    <property type="entry name" value="TGT-like_sf"/>
</dbReference>
<organism evidence="3">
    <name type="scientific">uncultured marine group II/III euryarchaeote KM3_99_A09</name>
    <dbReference type="NCBI Taxonomy" id="1456549"/>
    <lineage>
        <taxon>Archaea</taxon>
        <taxon>Methanobacteriati</taxon>
        <taxon>Methanobacteriota</taxon>
        <taxon>environmental samples</taxon>
    </lineage>
</organism>
<feature type="domain" description="DUF5591" evidence="2">
    <location>
        <begin position="319"/>
        <end position="463"/>
    </location>
</feature>